<sequence length="267" mass="29766">MLKKIWRSLSGSETDRNTDKVRTSGTKAPELTENDYEFLFFQLLEGVAHGWQQPRIISFFEVIDDRISQQQWLDWLQSFGTKILASAAPDHNLASRMVQLGEMRCGAIGDLAYDLGMQVLTRGQHPVFMDFNTDEQNSDEADIFEFAGVDMVSDIPSPLVDFPETTTAENVADLAVIEDGKEETEVREVTIDEFLVILQQDPDLAQRLSQELGVNVTDPQAIIQALVTQAEQEDLSSDPQPDDAVIQAEPSSDPQADVQQGTSTDSW</sequence>
<dbReference type="EMBL" id="PVWJ01000114">
    <property type="protein sequence ID" value="PSB01337.1"/>
    <property type="molecule type" value="Genomic_DNA"/>
</dbReference>
<accession>A0A2T1BZJ6</accession>
<gene>
    <name evidence="2" type="ORF">C7B64_18925</name>
</gene>
<feature type="compositionally biased region" description="Basic and acidic residues" evidence="1">
    <location>
        <begin position="13"/>
        <end position="22"/>
    </location>
</feature>
<dbReference type="OrthoDB" id="561288at2"/>
<reference evidence="2 3" key="1">
    <citation type="submission" date="2018-02" db="EMBL/GenBank/DDBJ databases">
        <authorList>
            <person name="Cohen D.B."/>
            <person name="Kent A.D."/>
        </authorList>
    </citation>
    <scope>NUCLEOTIDE SEQUENCE [LARGE SCALE GENOMIC DNA]</scope>
    <source>
        <strain evidence="2 3">CCAP 1448/3</strain>
    </source>
</reference>
<evidence type="ECO:0000313" key="3">
    <source>
        <dbReference type="Proteomes" id="UP000238762"/>
    </source>
</evidence>
<comment type="caution">
    <text evidence="2">The sequence shown here is derived from an EMBL/GenBank/DDBJ whole genome shotgun (WGS) entry which is preliminary data.</text>
</comment>
<name>A0A2T1BZJ6_9CYAN</name>
<feature type="region of interest" description="Disordered" evidence="1">
    <location>
        <begin position="1"/>
        <end position="27"/>
    </location>
</feature>
<feature type="region of interest" description="Disordered" evidence="1">
    <location>
        <begin position="228"/>
        <end position="267"/>
    </location>
</feature>
<dbReference type="Proteomes" id="UP000238762">
    <property type="component" value="Unassembled WGS sequence"/>
</dbReference>
<evidence type="ECO:0000256" key="1">
    <source>
        <dbReference type="SAM" id="MobiDB-lite"/>
    </source>
</evidence>
<proteinExistence type="predicted"/>
<dbReference type="AlphaFoldDB" id="A0A2T1BZJ6"/>
<dbReference type="RefSeq" id="WP_106290272.1">
    <property type="nucleotide sequence ID" value="NZ_CAWNTC010000146.1"/>
</dbReference>
<evidence type="ECO:0000313" key="2">
    <source>
        <dbReference type="EMBL" id="PSB01337.1"/>
    </source>
</evidence>
<feature type="compositionally biased region" description="Polar residues" evidence="1">
    <location>
        <begin position="249"/>
        <end position="267"/>
    </location>
</feature>
<organism evidence="2 3">
    <name type="scientific">Merismopedia glauca CCAP 1448/3</name>
    <dbReference type="NCBI Taxonomy" id="1296344"/>
    <lineage>
        <taxon>Bacteria</taxon>
        <taxon>Bacillati</taxon>
        <taxon>Cyanobacteriota</taxon>
        <taxon>Cyanophyceae</taxon>
        <taxon>Synechococcales</taxon>
        <taxon>Merismopediaceae</taxon>
        <taxon>Merismopedia</taxon>
    </lineage>
</organism>
<keyword evidence="3" id="KW-1185">Reference proteome</keyword>
<protein>
    <submittedName>
        <fullName evidence="2">Uncharacterized protein</fullName>
    </submittedName>
</protein>
<reference evidence="2 3" key="2">
    <citation type="submission" date="2018-03" db="EMBL/GenBank/DDBJ databases">
        <title>The ancient ancestry and fast evolution of plastids.</title>
        <authorList>
            <person name="Moore K.R."/>
            <person name="Magnabosco C."/>
            <person name="Momper L."/>
            <person name="Gold D.A."/>
            <person name="Bosak T."/>
            <person name="Fournier G.P."/>
        </authorList>
    </citation>
    <scope>NUCLEOTIDE SEQUENCE [LARGE SCALE GENOMIC DNA]</scope>
    <source>
        <strain evidence="2 3">CCAP 1448/3</strain>
    </source>
</reference>